<dbReference type="KEGG" id="faa:HMPREF0389_00884"/>
<gene>
    <name evidence="1" type="ordered locus">HMPREF0389_00884</name>
</gene>
<name>D6GQA9_FILAD</name>
<accession>D6GQA9</accession>
<evidence type="ECO:0000313" key="1">
    <source>
        <dbReference type="EMBL" id="EFE28962.1"/>
    </source>
</evidence>
<dbReference type="EMBL" id="CP002390">
    <property type="protein sequence ID" value="EFE28962.1"/>
    <property type="molecule type" value="Genomic_DNA"/>
</dbReference>
<proteinExistence type="predicted"/>
<evidence type="ECO:0000313" key="2">
    <source>
        <dbReference type="Proteomes" id="UP000007468"/>
    </source>
</evidence>
<protein>
    <submittedName>
        <fullName evidence="1">Uncharacterized protein</fullName>
    </submittedName>
</protein>
<dbReference type="AlphaFoldDB" id="D6GQA9"/>
<keyword evidence="2" id="KW-1185">Reference proteome</keyword>
<reference evidence="2" key="1">
    <citation type="submission" date="2010-12" db="EMBL/GenBank/DDBJ databases">
        <title>The genome sequence of Filifactor alocis strain ATCC 35896.</title>
        <authorList>
            <consortium name="The Broad Institute Genome Sequencing Platform"/>
            <person name="Ward D."/>
            <person name="Earl A."/>
            <person name="Feldgarden M."/>
            <person name="Young S.K."/>
            <person name="Gargeya S."/>
            <person name="Zeng Q."/>
            <person name="Alvarado L."/>
            <person name="Berlin A."/>
            <person name="Bochicchio J."/>
            <person name="Chapman S.B."/>
            <person name="Chen Z."/>
            <person name="Freedman E."/>
            <person name="Gellesch M."/>
            <person name="Goldberg J."/>
            <person name="Griggs A."/>
            <person name="Gujja S."/>
            <person name="Heilman E."/>
            <person name="Heiman D."/>
            <person name="Howarth C."/>
            <person name="Mehta T."/>
            <person name="Neiman D."/>
            <person name="Pearson M."/>
            <person name="Roberts A."/>
            <person name="Saif S."/>
            <person name="Shea T."/>
            <person name="Shenoy N."/>
            <person name="Sisk P."/>
            <person name="Stolte C."/>
            <person name="Sykes S."/>
            <person name="White J."/>
            <person name="Yandava C."/>
            <person name="Izard J."/>
            <person name="Blanton J.M."/>
            <person name="Baranova O.V."/>
            <person name="Tanner A.C."/>
            <person name="Dewhirst F.E."/>
            <person name="Haas B."/>
            <person name="Nusbaum C."/>
            <person name="Birren B."/>
        </authorList>
    </citation>
    <scope>NUCLEOTIDE SEQUENCE [LARGE SCALE GENOMIC DNA]</scope>
    <source>
        <strain evidence="2">ATCC 35896 / D40 B5</strain>
    </source>
</reference>
<organism evidence="1 2">
    <name type="scientific">Filifactor alocis (strain ATCC 35896 / CCUG 47790 / D40 B5)</name>
    <name type="common">Fusobacterium alocis</name>
    <dbReference type="NCBI Taxonomy" id="546269"/>
    <lineage>
        <taxon>Bacteria</taxon>
        <taxon>Bacillati</taxon>
        <taxon>Bacillota</taxon>
        <taxon>Clostridia</taxon>
        <taxon>Peptostreptococcales</taxon>
        <taxon>Filifactoraceae</taxon>
        <taxon>Filifactor</taxon>
    </lineage>
</organism>
<dbReference type="Proteomes" id="UP000007468">
    <property type="component" value="Chromosome"/>
</dbReference>
<sequence>MCDYENKNKIRIASKKQTLVIILLSDCYQLPMIEFVPYSLKQPLSDSEMKRTRAICFYCFVIVHPNL</sequence>